<feature type="compositionally biased region" description="Basic and acidic residues" evidence="1">
    <location>
        <begin position="248"/>
        <end position="260"/>
    </location>
</feature>
<feature type="compositionally biased region" description="Basic and acidic residues" evidence="1">
    <location>
        <begin position="271"/>
        <end position="301"/>
    </location>
</feature>
<accession>A0A8J6CDI6</accession>
<dbReference type="EMBL" id="JAGTXO010000004">
    <property type="protein sequence ID" value="KAG8468624.1"/>
    <property type="molecule type" value="Genomic_DNA"/>
</dbReference>
<feature type="signal peptide" evidence="2">
    <location>
        <begin position="1"/>
        <end position="24"/>
    </location>
</feature>
<dbReference type="AlphaFoldDB" id="A0A8J6CDI6"/>
<protein>
    <submittedName>
        <fullName evidence="3">Uncharacterized protein</fullName>
    </submittedName>
</protein>
<comment type="caution">
    <text evidence="3">The sequence shown here is derived from an EMBL/GenBank/DDBJ whole genome shotgun (WGS) entry which is preliminary data.</text>
</comment>
<keyword evidence="4" id="KW-1185">Reference proteome</keyword>
<evidence type="ECO:0000313" key="3">
    <source>
        <dbReference type="EMBL" id="KAG8468624.1"/>
    </source>
</evidence>
<gene>
    <name evidence="3" type="ORF">KFE25_013707</name>
</gene>
<keyword evidence="2" id="KW-0732">Signal</keyword>
<feature type="region of interest" description="Disordered" evidence="1">
    <location>
        <begin position="220"/>
        <end position="305"/>
    </location>
</feature>
<reference evidence="3" key="1">
    <citation type="submission" date="2021-05" db="EMBL/GenBank/DDBJ databases">
        <title>The genome of the haptophyte Pavlova lutheri (Diacronema luteri, Pavlovales) - a model for lipid biosynthesis in eukaryotic algae.</title>
        <authorList>
            <person name="Hulatt C.J."/>
            <person name="Posewitz M.C."/>
        </authorList>
    </citation>
    <scope>NUCLEOTIDE SEQUENCE</scope>
    <source>
        <strain evidence="3">NIVA-4/92</strain>
    </source>
</reference>
<sequence length="417" mass="44073">MGAATLTILTVAALTACFSGMALSAGAARVERASAHAPSSDDTPTAAGAHRQDTRECVDKAMNELVAAKEECDQQYTTCIASCGEVKPGLDKANCVIGCVTTTAKCASAGEMRMEKKAEACTSNPRSKPMMVMASNCIDDAVQALLDEKDQNKLNFTTCAFLCGMSTADDEEHGMCVVGCAEVSATYASASEAELEQALRACQDDQGGRRAQDDVAKLAAASDNGGGSSHRGGHGSRMQGVRGATFDDSSHERYDERVQEDVAEPTAASDEPSRTSHDERTPKEEDVSVQEDMHAGSDARGGRRVYNETIKPAADAAADEFTRTSAPATPRFPNEYCVGNVGSIGRNENRDGQGYICARAVMKPMCTSAEQLSSLYCACCECYSQCGMGTTQWALCKFNGTCNHAHGSSHDKEPAHA</sequence>
<evidence type="ECO:0000256" key="2">
    <source>
        <dbReference type="SAM" id="SignalP"/>
    </source>
</evidence>
<evidence type="ECO:0000256" key="1">
    <source>
        <dbReference type="SAM" id="MobiDB-lite"/>
    </source>
</evidence>
<organism evidence="3 4">
    <name type="scientific">Diacronema lutheri</name>
    <name type="common">Unicellular marine alga</name>
    <name type="synonym">Monochrysis lutheri</name>
    <dbReference type="NCBI Taxonomy" id="2081491"/>
    <lineage>
        <taxon>Eukaryota</taxon>
        <taxon>Haptista</taxon>
        <taxon>Haptophyta</taxon>
        <taxon>Pavlovophyceae</taxon>
        <taxon>Pavlovales</taxon>
        <taxon>Pavlovaceae</taxon>
        <taxon>Diacronema</taxon>
    </lineage>
</organism>
<feature type="chain" id="PRO_5035232432" evidence="2">
    <location>
        <begin position="25"/>
        <end position="417"/>
    </location>
</feature>
<evidence type="ECO:0000313" key="4">
    <source>
        <dbReference type="Proteomes" id="UP000751190"/>
    </source>
</evidence>
<proteinExistence type="predicted"/>
<dbReference type="Proteomes" id="UP000751190">
    <property type="component" value="Unassembled WGS sequence"/>
</dbReference>
<feature type="region of interest" description="Disordered" evidence="1">
    <location>
        <begin position="34"/>
        <end position="54"/>
    </location>
</feature>
<name>A0A8J6CDI6_DIALT</name>